<evidence type="ECO:0000256" key="2">
    <source>
        <dbReference type="SAM" id="SignalP"/>
    </source>
</evidence>
<dbReference type="PANTHER" id="PTHR42928:SF5">
    <property type="entry name" value="BLR1237 PROTEIN"/>
    <property type="match status" value="1"/>
</dbReference>
<dbReference type="InterPro" id="IPR006311">
    <property type="entry name" value="TAT_signal"/>
</dbReference>
<evidence type="ECO:0000313" key="4">
    <source>
        <dbReference type="Proteomes" id="UP001265550"/>
    </source>
</evidence>
<keyword evidence="3" id="KW-0675">Receptor</keyword>
<comment type="caution">
    <text evidence="3">The sequence shown here is derived from an EMBL/GenBank/DDBJ whole genome shotgun (WGS) entry which is preliminary data.</text>
</comment>
<protein>
    <submittedName>
        <fullName evidence="3">Tripartite-type tricarboxylate transporter receptor subunit TctC</fullName>
    </submittedName>
</protein>
<dbReference type="SUPFAM" id="SSF53850">
    <property type="entry name" value="Periplasmic binding protein-like II"/>
    <property type="match status" value="1"/>
</dbReference>
<dbReference type="Gene3D" id="3.40.190.150">
    <property type="entry name" value="Bordetella uptake gene, domain 1"/>
    <property type="match status" value="1"/>
</dbReference>
<reference evidence="3 4" key="1">
    <citation type="submission" date="2023-07" db="EMBL/GenBank/DDBJ databases">
        <title>Sorghum-associated microbial communities from plants grown in Nebraska, USA.</title>
        <authorList>
            <person name="Schachtman D."/>
        </authorList>
    </citation>
    <scope>NUCLEOTIDE SEQUENCE [LARGE SCALE GENOMIC DNA]</scope>
    <source>
        <strain evidence="3 4">BE240</strain>
    </source>
</reference>
<dbReference type="PIRSF" id="PIRSF017082">
    <property type="entry name" value="YflP"/>
    <property type="match status" value="1"/>
</dbReference>
<comment type="similarity">
    <text evidence="1">Belongs to the UPF0065 (bug) family.</text>
</comment>
<dbReference type="EMBL" id="JAVDWE010000001">
    <property type="protein sequence ID" value="MDR7092596.1"/>
    <property type="molecule type" value="Genomic_DNA"/>
</dbReference>
<dbReference type="InterPro" id="IPR042100">
    <property type="entry name" value="Bug_dom1"/>
</dbReference>
<gene>
    <name evidence="3" type="ORF">J2X09_000319</name>
</gene>
<accession>A0ABU1V564</accession>
<dbReference type="PANTHER" id="PTHR42928">
    <property type="entry name" value="TRICARBOXYLATE-BINDING PROTEIN"/>
    <property type="match status" value="1"/>
</dbReference>
<dbReference type="CDD" id="cd07012">
    <property type="entry name" value="PBP2_Bug_TTT"/>
    <property type="match status" value="1"/>
</dbReference>
<dbReference type="Pfam" id="PF03401">
    <property type="entry name" value="TctC"/>
    <property type="match status" value="1"/>
</dbReference>
<keyword evidence="4" id="KW-1185">Reference proteome</keyword>
<evidence type="ECO:0000313" key="3">
    <source>
        <dbReference type="EMBL" id="MDR7092596.1"/>
    </source>
</evidence>
<organism evidence="3 4">
    <name type="scientific">Hydrogenophaga laconesensis</name>
    <dbReference type="NCBI Taxonomy" id="1805971"/>
    <lineage>
        <taxon>Bacteria</taxon>
        <taxon>Pseudomonadati</taxon>
        <taxon>Pseudomonadota</taxon>
        <taxon>Betaproteobacteria</taxon>
        <taxon>Burkholderiales</taxon>
        <taxon>Comamonadaceae</taxon>
        <taxon>Hydrogenophaga</taxon>
    </lineage>
</organism>
<dbReference type="PROSITE" id="PS51318">
    <property type="entry name" value="TAT"/>
    <property type="match status" value="1"/>
</dbReference>
<keyword evidence="2" id="KW-0732">Signal</keyword>
<proteinExistence type="inferred from homology"/>
<evidence type="ECO:0000256" key="1">
    <source>
        <dbReference type="ARBA" id="ARBA00006987"/>
    </source>
</evidence>
<dbReference type="Proteomes" id="UP001265550">
    <property type="component" value="Unassembled WGS sequence"/>
</dbReference>
<sequence length="332" mass="34270">MTSPTFPVRRRTLLSGAAALTATALWPHGVFAADAWPSKTVRIIVPFAPGGGADSSARVLAELLAPQLGQSVIVDNRPGAGSAIGVNAAAQSRDGHTLLMGSNSMVINPSLFPNIGYDVVRDFDAVGMVSAQPLVLVVPAASPLKSFADVVATAKARPGELMAGNSGNGTLAHLTSEIFASQTGATLTPVPYKGESALMPDLLGGLVSLGFLNLPSVLVHIRSGKLRALAVSSPKEVPELPGVPTFRALNQPSLEVQGWAALFAPRDSIPAAGLARLETLLSAALASDAVKNRFTTLGVSPVIQSRADTAKFMKAEGERYAAVIKARGIKAE</sequence>
<feature type="signal peptide" evidence="2">
    <location>
        <begin position="1"/>
        <end position="32"/>
    </location>
</feature>
<dbReference type="Gene3D" id="3.40.190.10">
    <property type="entry name" value="Periplasmic binding protein-like II"/>
    <property type="match status" value="1"/>
</dbReference>
<dbReference type="RefSeq" id="WP_204731604.1">
    <property type="nucleotide sequence ID" value="NZ_JAVDWE010000001.1"/>
</dbReference>
<dbReference type="InterPro" id="IPR005064">
    <property type="entry name" value="BUG"/>
</dbReference>
<feature type="chain" id="PRO_5046080421" evidence="2">
    <location>
        <begin position="33"/>
        <end position="332"/>
    </location>
</feature>
<name>A0ABU1V564_9BURK</name>